<accession>A0A428YVK8</accession>
<name>A0A428YVK8_KIBAR</name>
<feature type="domain" description="RNA polymerase sigma factor 70 region 4 type 2" evidence="8">
    <location>
        <begin position="139"/>
        <end position="191"/>
    </location>
</feature>
<evidence type="ECO:0000259" key="7">
    <source>
        <dbReference type="Pfam" id="PF04542"/>
    </source>
</evidence>
<dbReference type="PANTHER" id="PTHR43133">
    <property type="entry name" value="RNA POLYMERASE ECF-TYPE SIGMA FACTO"/>
    <property type="match status" value="1"/>
</dbReference>
<organism evidence="9 10">
    <name type="scientific">Kibdelosporangium aridum</name>
    <dbReference type="NCBI Taxonomy" id="2030"/>
    <lineage>
        <taxon>Bacteria</taxon>
        <taxon>Bacillati</taxon>
        <taxon>Actinomycetota</taxon>
        <taxon>Actinomycetes</taxon>
        <taxon>Pseudonocardiales</taxon>
        <taxon>Pseudonocardiaceae</taxon>
        <taxon>Kibdelosporangium</taxon>
    </lineage>
</organism>
<evidence type="ECO:0000256" key="6">
    <source>
        <dbReference type="SAM" id="MobiDB-lite"/>
    </source>
</evidence>
<comment type="caution">
    <text evidence="9">The sequence shown here is derived from an EMBL/GenBank/DDBJ whole genome shotgun (WGS) entry which is preliminary data.</text>
</comment>
<dbReference type="GO" id="GO:0006352">
    <property type="term" value="P:DNA-templated transcription initiation"/>
    <property type="evidence" value="ECO:0007669"/>
    <property type="project" value="InterPro"/>
</dbReference>
<gene>
    <name evidence="9" type="ORF">DMH04_40605</name>
</gene>
<evidence type="ECO:0000256" key="3">
    <source>
        <dbReference type="ARBA" id="ARBA00023082"/>
    </source>
</evidence>
<sequence>MTANDIPLEDKRLPSHEPSSVEDDATLVGGALDGDQTAFARLLSRYSDRIFLMAMRILGDRADAEDVAQEVSVIAWRRLAELTEPAAVRTWLFRVTHRQCLHVLRVRRAHDRIDTVPDVAANNPACDPPRMAESVAAFRALSTALAQLPPPQQRTWLLAEVHGLPHMEIARLSGGTEQAARARLARARVRLAAEMRAWR</sequence>
<feature type="domain" description="RNA polymerase sigma-70 region 2" evidence="7">
    <location>
        <begin position="43"/>
        <end position="108"/>
    </location>
</feature>
<evidence type="ECO:0000256" key="4">
    <source>
        <dbReference type="ARBA" id="ARBA00023125"/>
    </source>
</evidence>
<evidence type="ECO:0000256" key="2">
    <source>
        <dbReference type="ARBA" id="ARBA00023015"/>
    </source>
</evidence>
<dbReference type="Gene3D" id="1.10.1740.10">
    <property type="match status" value="1"/>
</dbReference>
<dbReference type="GO" id="GO:0003677">
    <property type="term" value="F:DNA binding"/>
    <property type="evidence" value="ECO:0007669"/>
    <property type="project" value="UniProtKB-KW"/>
</dbReference>
<feature type="region of interest" description="Disordered" evidence="6">
    <location>
        <begin position="1"/>
        <end position="23"/>
    </location>
</feature>
<dbReference type="InterPro" id="IPR013249">
    <property type="entry name" value="RNA_pol_sigma70_r4_t2"/>
</dbReference>
<dbReference type="EMBL" id="QHKI01000053">
    <property type="protein sequence ID" value="RSM73899.1"/>
    <property type="molecule type" value="Genomic_DNA"/>
</dbReference>
<evidence type="ECO:0000259" key="8">
    <source>
        <dbReference type="Pfam" id="PF08281"/>
    </source>
</evidence>
<dbReference type="InterPro" id="IPR036388">
    <property type="entry name" value="WH-like_DNA-bd_sf"/>
</dbReference>
<dbReference type="InterPro" id="IPR007627">
    <property type="entry name" value="RNA_pol_sigma70_r2"/>
</dbReference>
<dbReference type="InterPro" id="IPR013324">
    <property type="entry name" value="RNA_pol_sigma_r3/r4-like"/>
</dbReference>
<protein>
    <submittedName>
        <fullName evidence="9">RNA polymerase subunit sigma-70</fullName>
    </submittedName>
</protein>
<dbReference type="InterPro" id="IPR039425">
    <property type="entry name" value="RNA_pol_sigma-70-like"/>
</dbReference>
<keyword evidence="5" id="KW-0804">Transcription</keyword>
<dbReference type="OrthoDB" id="5244716at2"/>
<dbReference type="NCBIfam" id="TIGR02937">
    <property type="entry name" value="sigma70-ECF"/>
    <property type="match status" value="1"/>
</dbReference>
<dbReference type="SUPFAM" id="SSF88659">
    <property type="entry name" value="Sigma3 and sigma4 domains of RNA polymerase sigma factors"/>
    <property type="match status" value="1"/>
</dbReference>
<comment type="similarity">
    <text evidence="1">Belongs to the sigma-70 factor family. ECF subfamily.</text>
</comment>
<dbReference type="InterPro" id="IPR014284">
    <property type="entry name" value="RNA_pol_sigma-70_dom"/>
</dbReference>
<evidence type="ECO:0000256" key="5">
    <source>
        <dbReference type="ARBA" id="ARBA00023163"/>
    </source>
</evidence>
<dbReference type="PANTHER" id="PTHR43133:SF8">
    <property type="entry name" value="RNA POLYMERASE SIGMA FACTOR HI_1459-RELATED"/>
    <property type="match status" value="1"/>
</dbReference>
<dbReference type="Pfam" id="PF08281">
    <property type="entry name" value="Sigma70_r4_2"/>
    <property type="match status" value="1"/>
</dbReference>
<evidence type="ECO:0000256" key="1">
    <source>
        <dbReference type="ARBA" id="ARBA00010641"/>
    </source>
</evidence>
<dbReference type="RefSeq" id="WP_051794342.1">
    <property type="nucleotide sequence ID" value="NZ_QHKI01000053.1"/>
</dbReference>
<dbReference type="GO" id="GO:0016987">
    <property type="term" value="F:sigma factor activity"/>
    <property type="evidence" value="ECO:0007669"/>
    <property type="project" value="UniProtKB-KW"/>
</dbReference>
<dbReference type="InterPro" id="IPR013325">
    <property type="entry name" value="RNA_pol_sigma_r2"/>
</dbReference>
<keyword evidence="4" id="KW-0238">DNA-binding</keyword>
<dbReference type="Proteomes" id="UP000287547">
    <property type="component" value="Unassembled WGS sequence"/>
</dbReference>
<dbReference type="Pfam" id="PF04542">
    <property type="entry name" value="Sigma70_r2"/>
    <property type="match status" value="1"/>
</dbReference>
<reference evidence="9 10" key="1">
    <citation type="submission" date="2018-05" db="EMBL/GenBank/DDBJ databases">
        <title>Evolution of GPA BGCs.</title>
        <authorList>
            <person name="Waglechner N."/>
            <person name="Wright G.D."/>
        </authorList>
    </citation>
    <scope>NUCLEOTIDE SEQUENCE [LARGE SCALE GENOMIC DNA]</scope>
    <source>
        <strain evidence="9 10">A82846</strain>
    </source>
</reference>
<dbReference type="SUPFAM" id="SSF88946">
    <property type="entry name" value="Sigma2 domain of RNA polymerase sigma factors"/>
    <property type="match status" value="1"/>
</dbReference>
<proteinExistence type="inferred from homology"/>
<dbReference type="AlphaFoldDB" id="A0A428YVK8"/>
<dbReference type="Gene3D" id="1.10.10.10">
    <property type="entry name" value="Winged helix-like DNA-binding domain superfamily/Winged helix DNA-binding domain"/>
    <property type="match status" value="1"/>
</dbReference>
<evidence type="ECO:0000313" key="9">
    <source>
        <dbReference type="EMBL" id="RSM73899.1"/>
    </source>
</evidence>
<evidence type="ECO:0000313" key="10">
    <source>
        <dbReference type="Proteomes" id="UP000287547"/>
    </source>
</evidence>
<keyword evidence="2" id="KW-0805">Transcription regulation</keyword>
<keyword evidence="3" id="KW-0731">Sigma factor</keyword>